<dbReference type="InterPro" id="IPR018247">
    <property type="entry name" value="EF_Hand_1_Ca_BS"/>
</dbReference>
<name>A0A9N9BMR4_9GLOM</name>
<protein>
    <submittedName>
        <fullName evidence="10">10933_t:CDS:1</fullName>
    </submittedName>
</protein>
<comment type="similarity">
    <text evidence="2">Belongs to the NADH dehydrogenase family.</text>
</comment>
<evidence type="ECO:0000256" key="5">
    <source>
        <dbReference type="ARBA" id="ARBA00022837"/>
    </source>
</evidence>
<keyword evidence="5" id="KW-0106">Calcium</keyword>
<dbReference type="SUPFAM" id="SSF51905">
    <property type="entry name" value="FAD/NAD(P)-binding domain"/>
    <property type="match status" value="1"/>
</dbReference>
<keyword evidence="6" id="KW-0809">Transit peptide</keyword>
<dbReference type="InterPro" id="IPR036188">
    <property type="entry name" value="FAD/NAD-bd_sf"/>
</dbReference>
<evidence type="ECO:0000256" key="6">
    <source>
        <dbReference type="ARBA" id="ARBA00022946"/>
    </source>
</evidence>
<dbReference type="PANTHER" id="PTHR43706:SF50">
    <property type="entry name" value="NADH DEHYDROGENASE (UBIQUINONE)-RELATED"/>
    <property type="match status" value="1"/>
</dbReference>
<keyword evidence="3" id="KW-0285">Flavoprotein</keyword>
<dbReference type="InterPro" id="IPR054585">
    <property type="entry name" value="NDH2-like_C"/>
</dbReference>
<sequence length="346" mass="39297">VEFAAELYDFLIEDLFPKVLRNEITVTIIQSQDHILNTYDAKISVFAEKKFRRDNINVITNARVSKVNQDSIVYKDKLTGQEKEQPYGLVLWSTGIAMNPLTRTISERLPEQKNTRALITDSRLRLKGVKDSSVYAIGDCSTVENPNLVKQLMQFFIDADQDKNGSLDYGEFSQLARKISAQYPITTGHLKKVSDLFKKYDKDKSDTLDLEELREMFQDIDKKLTSLPATAQVAHQQGKYLGKKLNELADKTKISLSEKVIAGDDNSQDLDDKLPAFRYAHLGSLAYIGNAAVADFGTGWTWMGGLSAVYLWRSIYFSEQVSFRTRALLALDWTKRSVFGRDISKY</sequence>
<feature type="domain" description="EF-hand" evidence="9">
    <location>
        <begin position="188"/>
        <end position="223"/>
    </location>
</feature>
<evidence type="ECO:0000313" key="10">
    <source>
        <dbReference type="EMBL" id="CAG8569872.1"/>
    </source>
</evidence>
<dbReference type="PROSITE" id="PS00018">
    <property type="entry name" value="EF_HAND_1"/>
    <property type="match status" value="2"/>
</dbReference>
<dbReference type="InterPro" id="IPR023753">
    <property type="entry name" value="FAD/NAD-binding_dom"/>
</dbReference>
<dbReference type="AlphaFoldDB" id="A0A9N9BMR4"/>
<dbReference type="InterPro" id="IPR002048">
    <property type="entry name" value="EF_hand_dom"/>
</dbReference>
<evidence type="ECO:0000256" key="3">
    <source>
        <dbReference type="ARBA" id="ARBA00022630"/>
    </source>
</evidence>
<evidence type="ECO:0000256" key="2">
    <source>
        <dbReference type="ARBA" id="ARBA00005272"/>
    </source>
</evidence>
<dbReference type="OrthoDB" id="3244603at2759"/>
<evidence type="ECO:0000259" key="9">
    <source>
        <dbReference type="PROSITE" id="PS50222"/>
    </source>
</evidence>
<proteinExistence type="inferred from homology"/>
<feature type="domain" description="EF-hand" evidence="9">
    <location>
        <begin position="147"/>
        <end position="182"/>
    </location>
</feature>
<keyword evidence="8" id="KW-0520">NAD</keyword>
<dbReference type="Pfam" id="PF22366">
    <property type="entry name" value="NDH2_C"/>
    <property type="match status" value="1"/>
</dbReference>
<dbReference type="EMBL" id="CAJVPS010002502">
    <property type="protein sequence ID" value="CAG8569872.1"/>
    <property type="molecule type" value="Genomic_DNA"/>
</dbReference>
<keyword evidence="7" id="KW-0560">Oxidoreductase</keyword>
<dbReference type="PANTHER" id="PTHR43706">
    <property type="entry name" value="NADH DEHYDROGENASE"/>
    <property type="match status" value="1"/>
</dbReference>
<evidence type="ECO:0000256" key="1">
    <source>
        <dbReference type="ARBA" id="ARBA00004137"/>
    </source>
</evidence>
<evidence type="ECO:0000256" key="8">
    <source>
        <dbReference type="ARBA" id="ARBA00023027"/>
    </source>
</evidence>
<comment type="caution">
    <text evidence="10">The sequence shown here is derived from an EMBL/GenBank/DDBJ whole genome shotgun (WGS) entry which is preliminary data.</text>
</comment>
<dbReference type="SUPFAM" id="SSF47473">
    <property type="entry name" value="EF-hand"/>
    <property type="match status" value="1"/>
</dbReference>
<dbReference type="Gene3D" id="3.50.50.100">
    <property type="match status" value="2"/>
</dbReference>
<dbReference type="GO" id="GO:0005743">
    <property type="term" value="C:mitochondrial inner membrane"/>
    <property type="evidence" value="ECO:0007669"/>
    <property type="project" value="UniProtKB-SubCell"/>
</dbReference>
<dbReference type="Pfam" id="PF07992">
    <property type="entry name" value="Pyr_redox_2"/>
    <property type="match status" value="1"/>
</dbReference>
<dbReference type="InterPro" id="IPR011992">
    <property type="entry name" value="EF-hand-dom_pair"/>
</dbReference>
<feature type="non-terminal residue" evidence="10">
    <location>
        <position position="1"/>
    </location>
</feature>
<dbReference type="Pfam" id="PF13499">
    <property type="entry name" value="EF-hand_7"/>
    <property type="match status" value="1"/>
</dbReference>
<dbReference type="InterPro" id="IPR045024">
    <property type="entry name" value="NDH-2"/>
</dbReference>
<dbReference type="SMART" id="SM00054">
    <property type="entry name" value="EFh"/>
    <property type="match status" value="2"/>
</dbReference>
<dbReference type="Proteomes" id="UP000789508">
    <property type="component" value="Unassembled WGS sequence"/>
</dbReference>
<evidence type="ECO:0000256" key="7">
    <source>
        <dbReference type="ARBA" id="ARBA00023002"/>
    </source>
</evidence>
<evidence type="ECO:0000313" key="11">
    <source>
        <dbReference type="Proteomes" id="UP000789508"/>
    </source>
</evidence>
<gene>
    <name evidence="10" type="ORF">ALEPTO_LOCUS6760</name>
</gene>
<dbReference type="PROSITE" id="PS50222">
    <property type="entry name" value="EF_HAND_2"/>
    <property type="match status" value="2"/>
</dbReference>
<keyword evidence="11" id="KW-1185">Reference proteome</keyword>
<dbReference type="FunFam" id="3.50.50.100:FF:000005">
    <property type="entry name" value="NADH-ubiquinone oxidoreductase 64 kDa subunit"/>
    <property type="match status" value="1"/>
</dbReference>
<accession>A0A9N9BMR4</accession>
<dbReference type="GO" id="GO:0005509">
    <property type="term" value="F:calcium ion binding"/>
    <property type="evidence" value="ECO:0007669"/>
    <property type="project" value="InterPro"/>
</dbReference>
<dbReference type="GO" id="GO:0003954">
    <property type="term" value="F:NADH dehydrogenase activity"/>
    <property type="evidence" value="ECO:0007669"/>
    <property type="project" value="InterPro"/>
</dbReference>
<reference evidence="10" key="1">
    <citation type="submission" date="2021-06" db="EMBL/GenBank/DDBJ databases">
        <authorList>
            <person name="Kallberg Y."/>
            <person name="Tangrot J."/>
            <person name="Rosling A."/>
        </authorList>
    </citation>
    <scope>NUCLEOTIDE SEQUENCE</scope>
    <source>
        <strain evidence="10">FL130A</strain>
    </source>
</reference>
<evidence type="ECO:0000256" key="4">
    <source>
        <dbReference type="ARBA" id="ARBA00022827"/>
    </source>
</evidence>
<keyword evidence="4" id="KW-0274">FAD</keyword>
<comment type="subcellular location">
    <subcellularLocation>
        <location evidence="1">Mitochondrion inner membrane</location>
        <topology evidence="1">Peripheral membrane protein</topology>
        <orientation evidence="1">Intermembrane side</orientation>
    </subcellularLocation>
</comment>
<organism evidence="10 11">
    <name type="scientific">Ambispora leptoticha</name>
    <dbReference type="NCBI Taxonomy" id="144679"/>
    <lineage>
        <taxon>Eukaryota</taxon>
        <taxon>Fungi</taxon>
        <taxon>Fungi incertae sedis</taxon>
        <taxon>Mucoromycota</taxon>
        <taxon>Glomeromycotina</taxon>
        <taxon>Glomeromycetes</taxon>
        <taxon>Archaeosporales</taxon>
        <taxon>Ambisporaceae</taxon>
        <taxon>Ambispora</taxon>
    </lineage>
</organism>